<name>A0A370GJF4_9COXI</name>
<comment type="caution">
    <text evidence="6">The sequence shown here is derived from an EMBL/GenBank/DDBJ whole genome shotgun (WGS) entry which is preliminary data.</text>
</comment>
<evidence type="ECO:0000256" key="2">
    <source>
        <dbReference type="ARBA" id="ARBA00022748"/>
    </source>
</evidence>
<sequence length="181" mass="20236">MQLLKTKSIDIAIRQISVFEIIAVKLKIALLLVAGTLLFGCSQGEEQVWTDTQGNPIPLSMWKGKWVIINYWASWCDGCIEEIPELNRFYQHNQDKNVLLYGVNYDHLTAQETQQAASKAGIQFPVIIDDPNPVMQLGEITVVPTTFIINPAGKLVKTITGINTEKSLHDTLKTLQNAKTN</sequence>
<reference evidence="6 7" key="1">
    <citation type="submission" date="2018-07" db="EMBL/GenBank/DDBJ databases">
        <title>Genomic Encyclopedia of Type Strains, Phase IV (KMG-IV): sequencing the most valuable type-strain genomes for metagenomic binning, comparative biology and taxonomic classification.</title>
        <authorList>
            <person name="Goeker M."/>
        </authorList>
    </citation>
    <scope>NUCLEOTIDE SEQUENCE [LARGE SCALE GENOMIC DNA]</scope>
    <source>
        <strain evidence="6 7">DSM 16500</strain>
    </source>
</reference>
<dbReference type="CDD" id="cd02966">
    <property type="entry name" value="TlpA_like_family"/>
    <property type="match status" value="1"/>
</dbReference>
<protein>
    <submittedName>
        <fullName evidence="6">Peroxiredoxin</fullName>
    </submittedName>
</protein>
<gene>
    <name evidence="6" type="ORF">C8D86_11115</name>
</gene>
<dbReference type="GO" id="GO:0030313">
    <property type="term" value="C:cell envelope"/>
    <property type="evidence" value="ECO:0007669"/>
    <property type="project" value="UniProtKB-SubCell"/>
</dbReference>
<dbReference type="InterPro" id="IPR050553">
    <property type="entry name" value="Thioredoxin_ResA/DsbE_sf"/>
</dbReference>
<evidence type="ECO:0000256" key="3">
    <source>
        <dbReference type="ARBA" id="ARBA00023157"/>
    </source>
</evidence>
<feature type="domain" description="Thioredoxin" evidence="5">
    <location>
        <begin position="37"/>
        <end position="177"/>
    </location>
</feature>
<keyword evidence="4" id="KW-0676">Redox-active center</keyword>
<dbReference type="GO" id="GO:0016209">
    <property type="term" value="F:antioxidant activity"/>
    <property type="evidence" value="ECO:0007669"/>
    <property type="project" value="InterPro"/>
</dbReference>
<keyword evidence="7" id="KW-1185">Reference proteome</keyword>
<dbReference type="OrthoDB" id="9796554at2"/>
<dbReference type="InterPro" id="IPR013766">
    <property type="entry name" value="Thioredoxin_domain"/>
</dbReference>
<organism evidence="6 7">
    <name type="scientific">Aquicella lusitana</name>
    <dbReference type="NCBI Taxonomy" id="254246"/>
    <lineage>
        <taxon>Bacteria</taxon>
        <taxon>Pseudomonadati</taxon>
        <taxon>Pseudomonadota</taxon>
        <taxon>Gammaproteobacteria</taxon>
        <taxon>Legionellales</taxon>
        <taxon>Coxiellaceae</taxon>
        <taxon>Aquicella</taxon>
    </lineage>
</organism>
<evidence type="ECO:0000313" key="7">
    <source>
        <dbReference type="Proteomes" id="UP000254720"/>
    </source>
</evidence>
<dbReference type="EMBL" id="QQAX01000011">
    <property type="protein sequence ID" value="RDI43359.1"/>
    <property type="molecule type" value="Genomic_DNA"/>
</dbReference>
<dbReference type="PROSITE" id="PS51352">
    <property type="entry name" value="THIOREDOXIN_2"/>
    <property type="match status" value="1"/>
</dbReference>
<dbReference type="GO" id="GO:0017004">
    <property type="term" value="P:cytochrome complex assembly"/>
    <property type="evidence" value="ECO:0007669"/>
    <property type="project" value="UniProtKB-KW"/>
</dbReference>
<evidence type="ECO:0000256" key="1">
    <source>
        <dbReference type="ARBA" id="ARBA00004196"/>
    </source>
</evidence>
<proteinExistence type="predicted"/>
<dbReference type="InterPro" id="IPR000866">
    <property type="entry name" value="AhpC/TSA"/>
</dbReference>
<evidence type="ECO:0000313" key="6">
    <source>
        <dbReference type="EMBL" id="RDI43359.1"/>
    </source>
</evidence>
<dbReference type="Proteomes" id="UP000254720">
    <property type="component" value="Unassembled WGS sequence"/>
</dbReference>
<evidence type="ECO:0000259" key="5">
    <source>
        <dbReference type="PROSITE" id="PS51352"/>
    </source>
</evidence>
<dbReference type="PANTHER" id="PTHR42852:SF6">
    <property type="entry name" value="THIOL:DISULFIDE INTERCHANGE PROTEIN DSBE"/>
    <property type="match status" value="1"/>
</dbReference>
<accession>A0A370GJF4</accession>
<dbReference type="RefSeq" id="WP_114834394.1">
    <property type="nucleotide sequence ID" value="NZ_LR699114.1"/>
</dbReference>
<dbReference type="InterPro" id="IPR036249">
    <property type="entry name" value="Thioredoxin-like_sf"/>
</dbReference>
<dbReference type="SUPFAM" id="SSF52833">
    <property type="entry name" value="Thioredoxin-like"/>
    <property type="match status" value="1"/>
</dbReference>
<dbReference type="Gene3D" id="3.40.30.10">
    <property type="entry name" value="Glutaredoxin"/>
    <property type="match status" value="1"/>
</dbReference>
<keyword evidence="2" id="KW-0201">Cytochrome c-type biogenesis</keyword>
<keyword evidence="3" id="KW-1015">Disulfide bond</keyword>
<comment type="subcellular location">
    <subcellularLocation>
        <location evidence="1">Cell envelope</location>
    </subcellularLocation>
</comment>
<evidence type="ECO:0000256" key="4">
    <source>
        <dbReference type="ARBA" id="ARBA00023284"/>
    </source>
</evidence>
<dbReference type="Pfam" id="PF00578">
    <property type="entry name" value="AhpC-TSA"/>
    <property type="match status" value="1"/>
</dbReference>
<dbReference type="GO" id="GO:0016491">
    <property type="term" value="F:oxidoreductase activity"/>
    <property type="evidence" value="ECO:0007669"/>
    <property type="project" value="InterPro"/>
</dbReference>
<dbReference type="AlphaFoldDB" id="A0A370GJF4"/>
<dbReference type="PANTHER" id="PTHR42852">
    <property type="entry name" value="THIOL:DISULFIDE INTERCHANGE PROTEIN DSBE"/>
    <property type="match status" value="1"/>
</dbReference>